<evidence type="ECO:0000313" key="2">
    <source>
        <dbReference type="EMBL" id="LAB67922.1"/>
    </source>
</evidence>
<proteinExistence type="evidence at transcript level"/>
<feature type="region of interest" description="Disordered" evidence="1">
    <location>
        <begin position="365"/>
        <end position="388"/>
    </location>
</feature>
<dbReference type="EMBL" id="IACF01002261">
    <property type="protein sequence ID" value="LAB67922.1"/>
    <property type="molecule type" value="mRNA"/>
</dbReference>
<organism evidence="2">
    <name type="scientific">Hirondellea gigas</name>
    <dbReference type="NCBI Taxonomy" id="1518452"/>
    <lineage>
        <taxon>Eukaryota</taxon>
        <taxon>Metazoa</taxon>
        <taxon>Ecdysozoa</taxon>
        <taxon>Arthropoda</taxon>
        <taxon>Crustacea</taxon>
        <taxon>Multicrustacea</taxon>
        <taxon>Malacostraca</taxon>
        <taxon>Eumalacostraca</taxon>
        <taxon>Peracarida</taxon>
        <taxon>Amphipoda</taxon>
        <taxon>Amphilochidea</taxon>
        <taxon>Lysianassida</taxon>
        <taxon>Lysianassidira</taxon>
        <taxon>Lysianassoidea</taxon>
        <taxon>Lysianassidae</taxon>
        <taxon>Hirondellea</taxon>
    </lineage>
</organism>
<feature type="compositionally biased region" description="Basic and acidic residues" evidence="1">
    <location>
        <begin position="365"/>
        <end position="378"/>
    </location>
</feature>
<dbReference type="PANTHER" id="PTHR16525">
    <property type="entry name" value="PROTEIN C12ORF4"/>
    <property type="match status" value="1"/>
</dbReference>
<evidence type="ECO:0000256" key="1">
    <source>
        <dbReference type="SAM" id="MobiDB-lite"/>
    </source>
</evidence>
<dbReference type="Pfam" id="PF10154">
    <property type="entry name" value="Fy-3"/>
    <property type="match status" value="1"/>
</dbReference>
<sequence length="531" mass="58950">MIGDSSANIAKVDRMFELSLGGPEYPVRVRLPIKIPCSDDPVELAHRVLQHHNLPIYMHQELSEALKKFIREESCSLSRHRAAAKLQQLAAGKLNTESIAQYWQQQDQQQQVCPELLSAEELPGLYHSLVHSACGGKLLQLEHQYSGEIAMLVSRRDLCISQLDEKQAAELSVAVSAGCSDSRVNAVTATHLEATQLATAEWDSAITGLKEQQIRNFRAMLRDGQVAGSMQDIGAVVESGPVLEESFTIQLGTQMKQMHNLRLVAADALDLCHYGSEDGGALPPQRIQTSLQLYGRNLHGLVIMVDNRINSYSGTKKEFGSVCSRATELHFPELCDQLEQIRELLVPAVGRWRCRHGSVSAAGRRDLQSVEERTRVEESTEDESDGASQQLIPGDVYITRHSNLSAVHVVFHVVCEDSIRSNNLTSRDPVILGLRNVLKVACLCDITTLSLPLLLSNCLSEDMSVQWCQRRAELIYKCVKGFMMEMTSWGGSEMNTLQFMLPKNISEAQFQSLSAMLPSIFRVSNPLVVTE</sequence>
<reference evidence="3" key="1">
    <citation type="submission" date="2017-11" db="EMBL/GenBank/DDBJ databases">
        <title>The sensing device of the deep-sea amphipod.</title>
        <authorList>
            <person name="Kobayashi H."/>
            <person name="Nagahama T."/>
            <person name="Arai W."/>
            <person name="Sasagawa Y."/>
            <person name="Umeda M."/>
            <person name="Hayashi T."/>
            <person name="Nikaido I."/>
            <person name="Watanabe H."/>
            <person name="Oguri K."/>
            <person name="Kitazato H."/>
            <person name="Fujioka K."/>
            <person name="Kido Y."/>
            <person name="Takami H."/>
        </authorList>
    </citation>
    <scope>NUCLEOTIDE SEQUENCE</scope>
    <source>
        <tissue evidence="3">Whole body</tissue>
    </source>
</reference>
<name>A0A2P2I1N5_9CRUS</name>
<reference evidence="2" key="2">
    <citation type="journal article" date="2018" name="Biosci. Biotechnol. Biochem.">
        <title>Polysaccharide hydrolase of the hadal zone amphipods Hirondellea gigas.</title>
        <authorList>
            <person name="Kobayashi H."/>
            <person name="Nagahama T."/>
            <person name="Arai W."/>
            <person name="Sasagawa Y."/>
            <person name="Umeda M."/>
            <person name="Hayashi T."/>
            <person name="Nikaido I."/>
            <person name="Watanabe H."/>
            <person name="Oguri K."/>
            <person name="Kitazato H."/>
            <person name="Fujioka K."/>
            <person name="Kido Y."/>
            <person name="Takami H."/>
        </authorList>
    </citation>
    <scope>NUCLEOTIDE SEQUENCE</scope>
    <source>
        <tissue evidence="2">Whole body</tissue>
    </source>
</reference>
<accession>A0A2P2I1N5</accession>
<protein>
    <submittedName>
        <fullName evidence="2">Protein C12orf4-like</fullName>
    </submittedName>
</protein>
<dbReference type="PANTHER" id="PTHR16525:SF0">
    <property type="entry name" value="PROTEIN C12ORF4"/>
    <property type="match status" value="1"/>
</dbReference>
<evidence type="ECO:0000313" key="3">
    <source>
        <dbReference type="EMBL" id="LAC21543.1"/>
    </source>
</evidence>
<dbReference type="InterPro" id="IPR019311">
    <property type="entry name" value="Fy-3"/>
</dbReference>
<dbReference type="GO" id="GO:0005737">
    <property type="term" value="C:cytoplasm"/>
    <property type="evidence" value="ECO:0007669"/>
    <property type="project" value="TreeGrafter"/>
</dbReference>
<dbReference type="EMBL" id="IACT01002255">
    <property type="protein sequence ID" value="LAC21543.1"/>
    <property type="molecule type" value="mRNA"/>
</dbReference>
<dbReference type="AlphaFoldDB" id="A0A2P2I1N5"/>